<dbReference type="EMBL" id="WOEZ01000019">
    <property type="protein sequence ID" value="NPT53760.1"/>
    <property type="molecule type" value="Genomic_DNA"/>
</dbReference>
<gene>
    <name evidence="1" type="ORF">GNZ13_03805</name>
</gene>
<accession>A0A972SJQ6</accession>
<proteinExistence type="predicted"/>
<dbReference type="AlphaFoldDB" id="A0A972SJQ6"/>
<reference evidence="1 2" key="1">
    <citation type="submission" date="2019-11" db="EMBL/GenBank/DDBJ databases">
        <title>Metabolism of dissolved organic matter in forest soils.</title>
        <authorList>
            <person name="Cyle K.T."/>
            <person name="Wilhelm R.C."/>
            <person name="Martinez C.E."/>
        </authorList>
    </citation>
    <scope>NUCLEOTIDE SEQUENCE [LARGE SCALE GENOMIC DNA]</scope>
    <source>
        <strain evidence="1 2">5N</strain>
    </source>
</reference>
<evidence type="ECO:0000313" key="1">
    <source>
        <dbReference type="EMBL" id="NPT53760.1"/>
    </source>
</evidence>
<keyword evidence="2" id="KW-1185">Reference proteome</keyword>
<sequence length="180" mass="20343">MRRPVEGGSNRYHESVNRPWLLHLLDDDLVLVGAPGVDVGDLSKVRDRPVGVLDHSGAQALLASLGFTRIAAQREEWMNAKRIKDRTIDAWVAPRMMVVHAVREVRGNLDVLQFGQVIRRSELWLAASKSLPDAEAKRWQAAWAAMQADGTVERIIRADQNPAINPVDEEKRIIREEPFR</sequence>
<name>A0A972SJQ6_9BURK</name>
<organism evidence="1 2">
    <name type="scientific">Paraburkholderia elongata</name>
    <dbReference type="NCBI Taxonomy" id="2675747"/>
    <lineage>
        <taxon>Bacteria</taxon>
        <taxon>Pseudomonadati</taxon>
        <taxon>Pseudomonadota</taxon>
        <taxon>Betaproteobacteria</taxon>
        <taxon>Burkholderiales</taxon>
        <taxon>Burkholderiaceae</taxon>
        <taxon>Paraburkholderia</taxon>
    </lineage>
</organism>
<evidence type="ECO:0000313" key="2">
    <source>
        <dbReference type="Proteomes" id="UP000655523"/>
    </source>
</evidence>
<dbReference type="Proteomes" id="UP000655523">
    <property type="component" value="Unassembled WGS sequence"/>
</dbReference>
<protein>
    <submittedName>
        <fullName evidence="1">Uncharacterized protein</fullName>
    </submittedName>
</protein>
<dbReference type="RefSeq" id="WP_172160639.1">
    <property type="nucleotide sequence ID" value="NZ_WOEZ01000019.1"/>
</dbReference>
<dbReference type="SUPFAM" id="SSF53850">
    <property type="entry name" value="Periplasmic binding protein-like II"/>
    <property type="match status" value="1"/>
</dbReference>
<comment type="caution">
    <text evidence="1">The sequence shown here is derived from an EMBL/GenBank/DDBJ whole genome shotgun (WGS) entry which is preliminary data.</text>
</comment>